<name>A0A6P0CGQ6_9RHOB</name>
<dbReference type="InterPro" id="IPR038109">
    <property type="entry name" value="DNA_bind_recomb_sf"/>
</dbReference>
<dbReference type="Proteomes" id="UP000468591">
    <property type="component" value="Unassembled WGS sequence"/>
</dbReference>
<dbReference type="Pfam" id="PF00239">
    <property type="entry name" value="Resolvase"/>
    <property type="match status" value="1"/>
</dbReference>
<dbReference type="InterPro" id="IPR025827">
    <property type="entry name" value="Zn_ribbon_recom_dom"/>
</dbReference>
<dbReference type="EMBL" id="JAABNT010000040">
    <property type="protein sequence ID" value="NEK25117.1"/>
    <property type="molecule type" value="Genomic_DNA"/>
</dbReference>
<evidence type="ECO:0000259" key="1">
    <source>
        <dbReference type="PROSITE" id="PS51736"/>
    </source>
</evidence>
<dbReference type="GO" id="GO:0000150">
    <property type="term" value="F:DNA strand exchange activity"/>
    <property type="evidence" value="ECO:0007669"/>
    <property type="project" value="InterPro"/>
</dbReference>
<evidence type="ECO:0000313" key="3">
    <source>
        <dbReference type="EMBL" id="NEK25117.1"/>
    </source>
</evidence>
<keyword evidence="4" id="KW-1185">Reference proteome</keyword>
<organism evidence="3 4">
    <name type="scientific">Sulfitobacter sediminilitoris</name>
    <dbReference type="NCBI Taxonomy" id="2698830"/>
    <lineage>
        <taxon>Bacteria</taxon>
        <taxon>Pseudomonadati</taxon>
        <taxon>Pseudomonadota</taxon>
        <taxon>Alphaproteobacteria</taxon>
        <taxon>Rhodobacterales</taxon>
        <taxon>Roseobacteraceae</taxon>
        <taxon>Sulfitobacter</taxon>
    </lineage>
</organism>
<dbReference type="SUPFAM" id="SSF53041">
    <property type="entry name" value="Resolvase-like"/>
    <property type="match status" value="1"/>
</dbReference>
<gene>
    <name evidence="3" type="ORF">GV827_22380</name>
</gene>
<dbReference type="PROSITE" id="PS51737">
    <property type="entry name" value="RECOMBINASE_DNA_BIND"/>
    <property type="match status" value="1"/>
</dbReference>
<dbReference type="PROSITE" id="PS51736">
    <property type="entry name" value="RECOMBINASES_3"/>
    <property type="match status" value="1"/>
</dbReference>
<dbReference type="AlphaFoldDB" id="A0A6P0CGQ6"/>
<reference evidence="3 4" key="1">
    <citation type="submission" date="2020-01" db="EMBL/GenBank/DDBJ databases">
        <title>Sulfitobacter sediminilitoris sp. nov., isolated from a tidal flat.</title>
        <authorList>
            <person name="Park S."/>
            <person name="Yoon J.-H."/>
        </authorList>
    </citation>
    <scope>NUCLEOTIDE SEQUENCE [LARGE SCALE GENOMIC DNA]</scope>
    <source>
        <strain evidence="3 4">JBTF-M27</strain>
    </source>
</reference>
<dbReference type="Pfam" id="PF13408">
    <property type="entry name" value="Zn_ribbon_recom"/>
    <property type="match status" value="1"/>
</dbReference>
<dbReference type="GO" id="GO:0003677">
    <property type="term" value="F:DNA binding"/>
    <property type="evidence" value="ECO:0007669"/>
    <property type="project" value="InterPro"/>
</dbReference>
<dbReference type="PANTHER" id="PTHR30461:SF23">
    <property type="entry name" value="DNA RECOMBINASE-RELATED"/>
    <property type="match status" value="1"/>
</dbReference>
<sequence length="519" mass="58644">MTTKSCFAYTRVSTLKQGDGVSLEAQRDAIAAFAQRSGLTVTSWFEEKETAAKRGRPVFDAVVRSLQAGQADGLIVHKIDRSARNFSDWARIGELVDSGVDVHFAHESLDLRSRGGRLTADIQAVIAADYVRNLREECIKGMDGRLKQGLFPWAAPIGYLDQGGGKAKIPDPVRAPLVRQAFELYATGRYSFRQLLLELEARGLTTRNGRPITKGCLENMLNNPFYIGLIVLKRTGRTYEGRHEPLISEALFRQVQTLKSDRQIKKTTLHNHSYRQLITCGTCGRSLIGERQKAHIYYRCHTKGCGKTSIRQDRFEQAASAELSRWQLSARDKARFQLKMQSWLTKRSFATDKQALELQLANVAARADQLTDALLDQLIDKPTYVERKQRLDTERKNLEKALHDFGKIHTDGQIAAKYLELTKSLILTYGLANPAQKARLLKIAMSNCSIIGKKLCFEPQNWLREVDMTLQTLCGAPVRDRTRTERRILEVEEQLAEFSGSHAVDQVRTINRTDKGQFC</sequence>
<accession>A0A6P0CGQ6</accession>
<proteinExistence type="predicted"/>
<dbReference type="PANTHER" id="PTHR30461">
    <property type="entry name" value="DNA-INVERTASE FROM LAMBDOID PROPHAGE"/>
    <property type="match status" value="1"/>
</dbReference>
<protein>
    <submittedName>
        <fullName evidence="3">Recombinase family protein</fullName>
    </submittedName>
</protein>
<feature type="domain" description="Recombinase" evidence="2">
    <location>
        <begin position="156"/>
        <end position="265"/>
    </location>
</feature>
<dbReference type="InterPro" id="IPR006119">
    <property type="entry name" value="Resolv_N"/>
</dbReference>
<dbReference type="InterPro" id="IPR036162">
    <property type="entry name" value="Resolvase-like_N_sf"/>
</dbReference>
<dbReference type="InterPro" id="IPR050639">
    <property type="entry name" value="SSR_resolvase"/>
</dbReference>
<dbReference type="SMART" id="SM00857">
    <property type="entry name" value="Resolvase"/>
    <property type="match status" value="1"/>
</dbReference>
<dbReference type="CDD" id="cd00338">
    <property type="entry name" value="Ser_Recombinase"/>
    <property type="match status" value="1"/>
</dbReference>
<dbReference type="InterPro" id="IPR011109">
    <property type="entry name" value="DNA_bind_recombinase_dom"/>
</dbReference>
<feature type="domain" description="Resolvase/invertase-type recombinase catalytic" evidence="1">
    <location>
        <begin position="5"/>
        <end position="149"/>
    </location>
</feature>
<dbReference type="Gene3D" id="3.90.1750.20">
    <property type="entry name" value="Putative Large Serine Recombinase, Chain B, Domain 2"/>
    <property type="match status" value="1"/>
</dbReference>
<dbReference type="Gene3D" id="3.40.50.1390">
    <property type="entry name" value="Resolvase, N-terminal catalytic domain"/>
    <property type="match status" value="1"/>
</dbReference>
<comment type="caution">
    <text evidence="3">The sequence shown here is derived from an EMBL/GenBank/DDBJ whole genome shotgun (WGS) entry which is preliminary data.</text>
</comment>
<evidence type="ECO:0000313" key="4">
    <source>
        <dbReference type="Proteomes" id="UP000468591"/>
    </source>
</evidence>
<dbReference type="Pfam" id="PF07508">
    <property type="entry name" value="Recombinase"/>
    <property type="match status" value="1"/>
</dbReference>
<evidence type="ECO:0000259" key="2">
    <source>
        <dbReference type="PROSITE" id="PS51737"/>
    </source>
</evidence>
<dbReference type="RefSeq" id="WP_164356418.1">
    <property type="nucleotide sequence ID" value="NZ_JAABNT010000040.1"/>
</dbReference>